<dbReference type="InterPro" id="IPR017930">
    <property type="entry name" value="Myb_dom"/>
</dbReference>
<dbReference type="FunFam" id="1.10.10.60:FF:000015">
    <property type="entry name" value="Transcription factor RAX3"/>
    <property type="match status" value="1"/>
</dbReference>
<dbReference type="PANTHER" id="PTHR10641:SF1103">
    <property type="entry name" value="TRANSCRIPTION FACTOR MYB72"/>
    <property type="match status" value="1"/>
</dbReference>
<gene>
    <name evidence="10" type="ORF">Cgig2_022228</name>
</gene>
<dbReference type="GO" id="GO:0003677">
    <property type="term" value="F:DNA binding"/>
    <property type="evidence" value="ECO:0007669"/>
    <property type="project" value="UniProtKB-KW"/>
</dbReference>
<feature type="domain" description="HTH myb-type" evidence="9">
    <location>
        <begin position="11"/>
        <end position="63"/>
    </location>
</feature>
<dbReference type="GO" id="GO:0005634">
    <property type="term" value="C:nucleus"/>
    <property type="evidence" value="ECO:0007669"/>
    <property type="project" value="UniProtKB-SubCell"/>
</dbReference>
<dbReference type="AlphaFoldDB" id="A0A9Q1KHJ2"/>
<protein>
    <submittedName>
        <fullName evidence="10">Uncharacterized protein</fullName>
    </submittedName>
</protein>
<keyword evidence="6" id="KW-0539">Nucleus</keyword>
<evidence type="ECO:0000313" key="10">
    <source>
        <dbReference type="EMBL" id="KAJ8442862.1"/>
    </source>
</evidence>
<feature type="domain" description="Myb-like" evidence="8">
    <location>
        <begin position="11"/>
        <end position="63"/>
    </location>
</feature>
<keyword evidence="3" id="KW-0805">Transcription regulation</keyword>
<feature type="region of interest" description="Disordered" evidence="7">
    <location>
        <begin position="117"/>
        <end position="152"/>
    </location>
</feature>
<sequence>MGKGRRPCCDKERVKKGPWSEVEDLMLISFIQKHGHSNWRALPKLAGLARCGKSCRLRWVNYLRPDVKRGSFTFEEEEAIIKLHETLGNKWSKIASHFPGRTDNEIKNVWNTHLKKRIKGKNSSLNNDAKEENTKECPKQQLHATNQASPIDDMTIDIEHSSSSSTSSSSETSFLTPNHQMTEVNKRLHQEGENPSSDVSGKDESEIDVDKMKEDAPMSEDLIEIPFEPHLDLWNLLDDDFSISANTHELVQLKELDAENDMKYNYVEDGGSWPWWLIYLENELGFDYF</sequence>
<evidence type="ECO:0000256" key="7">
    <source>
        <dbReference type="SAM" id="MobiDB-lite"/>
    </source>
</evidence>
<dbReference type="Proteomes" id="UP001153076">
    <property type="component" value="Unassembled WGS sequence"/>
</dbReference>
<feature type="domain" description="HTH myb-type" evidence="9">
    <location>
        <begin position="64"/>
        <end position="118"/>
    </location>
</feature>
<keyword evidence="4" id="KW-0238">DNA-binding</keyword>
<dbReference type="CDD" id="cd00167">
    <property type="entry name" value="SANT"/>
    <property type="match status" value="2"/>
</dbReference>
<dbReference type="PROSITE" id="PS50090">
    <property type="entry name" value="MYB_LIKE"/>
    <property type="match status" value="2"/>
</dbReference>
<dbReference type="InterPro" id="IPR009057">
    <property type="entry name" value="Homeodomain-like_sf"/>
</dbReference>
<dbReference type="InterPro" id="IPR001005">
    <property type="entry name" value="SANT/Myb"/>
</dbReference>
<evidence type="ECO:0000256" key="2">
    <source>
        <dbReference type="ARBA" id="ARBA00022737"/>
    </source>
</evidence>
<feature type="domain" description="Myb-like" evidence="8">
    <location>
        <begin position="64"/>
        <end position="114"/>
    </location>
</feature>
<feature type="compositionally biased region" description="Basic and acidic residues" evidence="7">
    <location>
        <begin position="128"/>
        <end position="138"/>
    </location>
</feature>
<evidence type="ECO:0000256" key="3">
    <source>
        <dbReference type="ARBA" id="ARBA00023015"/>
    </source>
</evidence>
<dbReference type="InterPro" id="IPR015495">
    <property type="entry name" value="Myb_TF_plants"/>
</dbReference>
<proteinExistence type="predicted"/>
<evidence type="ECO:0000256" key="1">
    <source>
        <dbReference type="ARBA" id="ARBA00004123"/>
    </source>
</evidence>
<comment type="subcellular location">
    <subcellularLocation>
        <location evidence="1">Nucleus</location>
    </subcellularLocation>
</comment>
<keyword evidence="2" id="KW-0677">Repeat</keyword>
<evidence type="ECO:0000256" key="6">
    <source>
        <dbReference type="ARBA" id="ARBA00023242"/>
    </source>
</evidence>
<comment type="caution">
    <text evidence="10">The sequence shown here is derived from an EMBL/GenBank/DDBJ whole genome shotgun (WGS) entry which is preliminary data.</text>
</comment>
<evidence type="ECO:0000313" key="11">
    <source>
        <dbReference type="Proteomes" id="UP001153076"/>
    </source>
</evidence>
<evidence type="ECO:0000259" key="8">
    <source>
        <dbReference type="PROSITE" id="PS50090"/>
    </source>
</evidence>
<evidence type="ECO:0000256" key="5">
    <source>
        <dbReference type="ARBA" id="ARBA00023163"/>
    </source>
</evidence>
<dbReference type="EMBL" id="JAKOGI010000132">
    <property type="protein sequence ID" value="KAJ8442862.1"/>
    <property type="molecule type" value="Genomic_DNA"/>
</dbReference>
<dbReference type="Gene3D" id="1.10.10.60">
    <property type="entry name" value="Homeodomain-like"/>
    <property type="match status" value="2"/>
</dbReference>
<dbReference type="PROSITE" id="PS51294">
    <property type="entry name" value="HTH_MYB"/>
    <property type="match status" value="2"/>
</dbReference>
<accession>A0A9Q1KHJ2</accession>
<keyword evidence="5" id="KW-0804">Transcription</keyword>
<keyword evidence="11" id="KW-1185">Reference proteome</keyword>
<dbReference type="Pfam" id="PF00249">
    <property type="entry name" value="Myb_DNA-binding"/>
    <property type="match status" value="2"/>
</dbReference>
<evidence type="ECO:0000256" key="4">
    <source>
        <dbReference type="ARBA" id="ARBA00023125"/>
    </source>
</evidence>
<reference evidence="10" key="1">
    <citation type="submission" date="2022-04" db="EMBL/GenBank/DDBJ databases">
        <title>Carnegiea gigantea Genome sequencing and assembly v2.</title>
        <authorList>
            <person name="Copetti D."/>
            <person name="Sanderson M.J."/>
            <person name="Burquez A."/>
            <person name="Wojciechowski M.F."/>
        </authorList>
    </citation>
    <scope>NUCLEOTIDE SEQUENCE</scope>
    <source>
        <strain evidence="10">SGP5-SGP5p</strain>
        <tissue evidence="10">Aerial part</tissue>
    </source>
</reference>
<name>A0A9Q1KHJ2_9CARY</name>
<feature type="region of interest" description="Disordered" evidence="7">
    <location>
        <begin position="187"/>
        <end position="207"/>
    </location>
</feature>
<organism evidence="10 11">
    <name type="scientific">Carnegiea gigantea</name>
    <dbReference type="NCBI Taxonomy" id="171969"/>
    <lineage>
        <taxon>Eukaryota</taxon>
        <taxon>Viridiplantae</taxon>
        <taxon>Streptophyta</taxon>
        <taxon>Embryophyta</taxon>
        <taxon>Tracheophyta</taxon>
        <taxon>Spermatophyta</taxon>
        <taxon>Magnoliopsida</taxon>
        <taxon>eudicotyledons</taxon>
        <taxon>Gunneridae</taxon>
        <taxon>Pentapetalae</taxon>
        <taxon>Caryophyllales</taxon>
        <taxon>Cactineae</taxon>
        <taxon>Cactaceae</taxon>
        <taxon>Cactoideae</taxon>
        <taxon>Echinocereeae</taxon>
        <taxon>Carnegiea</taxon>
    </lineage>
</organism>
<dbReference type="OrthoDB" id="2143914at2759"/>
<dbReference type="SMART" id="SM00717">
    <property type="entry name" value="SANT"/>
    <property type="match status" value="2"/>
</dbReference>
<evidence type="ECO:0000259" key="9">
    <source>
        <dbReference type="PROSITE" id="PS51294"/>
    </source>
</evidence>
<dbReference type="SUPFAM" id="SSF46689">
    <property type="entry name" value="Homeodomain-like"/>
    <property type="match status" value="1"/>
</dbReference>
<dbReference type="PANTHER" id="PTHR10641">
    <property type="entry name" value="MYB FAMILY TRANSCRIPTION FACTOR"/>
    <property type="match status" value="1"/>
</dbReference>